<evidence type="ECO:0000256" key="5">
    <source>
        <dbReference type="ARBA" id="ARBA00023034"/>
    </source>
</evidence>
<comment type="subcellular location">
    <subcellularLocation>
        <location evidence="1">Golgi apparatus</location>
        <location evidence="1">trans-Golgi network</location>
    </subcellularLocation>
</comment>
<dbReference type="Pfam" id="PF07928">
    <property type="entry name" value="Vps54"/>
    <property type="match status" value="1"/>
</dbReference>
<proteinExistence type="inferred from homology"/>
<comment type="similarity">
    <text evidence="2">Belongs to the VPS54 family.</text>
</comment>
<dbReference type="InParanoid" id="E9EGL3"/>
<dbReference type="GO" id="GO:0019905">
    <property type="term" value="F:syntaxin binding"/>
    <property type="evidence" value="ECO:0007669"/>
    <property type="project" value="TreeGrafter"/>
</dbReference>
<name>E9EGL3_METAQ</name>
<feature type="compositionally biased region" description="Polar residues" evidence="8">
    <location>
        <begin position="483"/>
        <end position="492"/>
    </location>
</feature>
<feature type="region of interest" description="Disordered" evidence="8">
    <location>
        <begin position="472"/>
        <end position="492"/>
    </location>
</feature>
<dbReference type="FunCoup" id="E9EGL3">
    <property type="interactions" value="428"/>
</dbReference>
<feature type="compositionally biased region" description="Low complexity" evidence="8">
    <location>
        <begin position="109"/>
        <end position="124"/>
    </location>
</feature>
<dbReference type="GO" id="GO:0006896">
    <property type="term" value="P:Golgi to vacuole transport"/>
    <property type="evidence" value="ECO:0007669"/>
    <property type="project" value="TreeGrafter"/>
</dbReference>
<dbReference type="AlphaFoldDB" id="E9EGL3"/>
<dbReference type="GO" id="GO:0042147">
    <property type="term" value="P:retrograde transport, endosome to Golgi"/>
    <property type="evidence" value="ECO:0007669"/>
    <property type="project" value="InterPro"/>
</dbReference>
<organism evidence="11">
    <name type="scientific">Metarhizium acridum (strain CQMa 102)</name>
    <dbReference type="NCBI Taxonomy" id="655827"/>
    <lineage>
        <taxon>Eukaryota</taxon>
        <taxon>Fungi</taxon>
        <taxon>Dikarya</taxon>
        <taxon>Ascomycota</taxon>
        <taxon>Pezizomycotina</taxon>
        <taxon>Sordariomycetes</taxon>
        <taxon>Hypocreomycetidae</taxon>
        <taxon>Hypocreales</taxon>
        <taxon>Clavicipitaceae</taxon>
        <taxon>Metarhizium</taxon>
    </lineage>
</organism>
<dbReference type="PANTHER" id="PTHR12965">
    <property type="entry name" value="VACUOLAR PROTEIN SORTING 54"/>
    <property type="match status" value="1"/>
</dbReference>
<dbReference type="GO" id="GO:0015031">
    <property type="term" value="P:protein transport"/>
    <property type="evidence" value="ECO:0007669"/>
    <property type="project" value="UniProtKB-KW"/>
</dbReference>
<feature type="region of interest" description="Disordered" evidence="8">
    <location>
        <begin position="104"/>
        <end position="146"/>
    </location>
</feature>
<evidence type="ECO:0000256" key="3">
    <source>
        <dbReference type="ARBA" id="ARBA00022448"/>
    </source>
</evidence>
<keyword evidence="5" id="KW-0333">Golgi apparatus</keyword>
<evidence type="ECO:0000313" key="10">
    <source>
        <dbReference type="EMBL" id="EFY84936.1"/>
    </source>
</evidence>
<dbReference type="KEGG" id="maw:19253322"/>
<dbReference type="OrthoDB" id="10259024at2759"/>
<dbReference type="EMBL" id="GL698597">
    <property type="protein sequence ID" value="EFY84936.1"/>
    <property type="molecule type" value="Genomic_DNA"/>
</dbReference>
<dbReference type="eggNOG" id="KOG2115">
    <property type="taxonomic scope" value="Eukaryota"/>
</dbReference>
<dbReference type="Proteomes" id="UP000002499">
    <property type="component" value="Unassembled WGS sequence"/>
</dbReference>
<protein>
    <submittedName>
        <fullName evidence="10">GARP complex component (Vps54), putative</fullName>
    </submittedName>
</protein>
<gene>
    <name evidence="10" type="ORF">MAC_09011</name>
</gene>
<dbReference type="GeneID" id="19253322"/>
<dbReference type="GO" id="GO:0005829">
    <property type="term" value="C:cytosol"/>
    <property type="evidence" value="ECO:0007669"/>
    <property type="project" value="GOC"/>
</dbReference>
<keyword evidence="3" id="KW-0813">Transport</keyword>
<dbReference type="PANTHER" id="PTHR12965:SF0">
    <property type="entry name" value="VACUOLAR PROTEIN SORTING-ASSOCIATED PROTEIN 54"/>
    <property type="match status" value="1"/>
</dbReference>
<evidence type="ECO:0000256" key="7">
    <source>
        <dbReference type="SAM" id="Coils"/>
    </source>
</evidence>
<dbReference type="OMA" id="FSFVQSY"/>
<evidence type="ECO:0000256" key="8">
    <source>
        <dbReference type="SAM" id="MobiDB-lite"/>
    </source>
</evidence>
<reference evidence="10 11" key="1">
    <citation type="journal article" date="2011" name="PLoS Genet.">
        <title>Genome sequencing and comparative transcriptomics of the model entomopathogenic fungi Metarhizium anisopliae and M. acridum.</title>
        <authorList>
            <person name="Gao Q."/>
            <person name="Jin K."/>
            <person name="Ying S.H."/>
            <person name="Zhang Y."/>
            <person name="Xiao G."/>
            <person name="Shang Y."/>
            <person name="Duan Z."/>
            <person name="Hu X."/>
            <person name="Xie X.Q."/>
            <person name="Zhou G."/>
            <person name="Peng G."/>
            <person name="Luo Z."/>
            <person name="Huang W."/>
            <person name="Wang B."/>
            <person name="Fang W."/>
            <person name="Wang S."/>
            <person name="Zhong Y."/>
            <person name="Ma L.J."/>
            <person name="St Leger R.J."/>
            <person name="Zhao G.P."/>
            <person name="Pei Y."/>
            <person name="Feng M.G."/>
            <person name="Xia Y."/>
            <person name="Wang C."/>
        </authorList>
    </citation>
    <scope>NUCLEOTIDE SEQUENCE [LARGE SCALE GENOMIC DNA]</scope>
    <source>
        <strain evidence="10 11">CQMa 102</strain>
    </source>
</reference>
<dbReference type="Gene3D" id="6.10.250.860">
    <property type="match status" value="1"/>
</dbReference>
<dbReference type="GO" id="GO:0000938">
    <property type="term" value="C:GARP complex"/>
    <property type="evidence" value="ECO:0007669"/>
    <property type="project" value="InterPro"/>
</dbReference>
<feature type="domain" description="Vacuolar protein sorting-associated protein 54 C-terminal" evidence="9">
    <location>
        <begin position="749"/>
        <end position="880"/>
    </location>
</feature>
<dbReference type="InterPro" id="IPR039745">
    <property type="entry name" value="Vps54"/>
</dbReference>
<evidence type="ECO:0000259" key="9">
    <source>
        <dbReference type="Pfam" id="PF07928"/>
    </source>
</evidence>
<feature type="coiled-coil region" evidence="7">
    <location>
        <begin position="242"/>
        <end position="276"/>
    </location>
</feature>
<evidence type="ECO:0000256" key="4">
    <source>
        <dbReference type="ARBA" id="ARBA00022927"/>
    </source>
</evidence>
<feature type="region of interest" description="Disordered" evidence="8">
    <location>
        <begin position="721"/>
        <end position="740"/>
    </location>
</feature>
<keyword evidence="6 7" id="KW-0175">Coiled coil</keyword>
<evidence type="ECO:0000256" key="6">
    <source>
        <dbReference type="ARBA" id="ARBA00023054"/>
    </source>
</evidence>
<feature type="compositionally biased region" description="Polar residues" evidence="8">
    <location>
        <begin position="133"/>
        <end position="143"/>
    </location>
</feature>
<dbReference type="HOGENOM" id="CLU_003094_1_0_1"/>
<keyword evidence="4" id="KW-0653">Protein transport</keyword>
<keyword evidence="11" id="KW-1185">Reference proteome</keyword>
<evidence type="ECO:0000256" key="2">
    <source>
        <dbReference type="ARBA" id="ARBA00009150"/>
    </source>
</evidence>
<accession>E9EGL3</accession>
<sequence length="1018" mass="113580">MGQNAISTLLQPPIIRTGLLQHSSTLESASHKPPTTKDIPPVTLTNIPHVDAAEFKPYLIQVGALYEELRRVKETEDEAVNILHRKSSKKDKIVAVFDDSDLRLGERTSGSSKGSAPSASSFSPTEAPVPARRSSSGLETRATQGLPPLSTIPSVYFKQDFCLENPRTFDVVSERSEVVRPAPGTLNEKASAEGNAAAPRKALATNAILQEKLSWYMDTLEMYLIASISVASTAFFTALASLQDLHSETANSVRKIKALRRELKALDEEIASSGLNIAKKRQEWHNIQQLHDAVQQLKHIIDSVATCESFVDNGEVGKASECIASLEKLIAGESDLSKTPLKIDGQDLQLRDLRTVLAVQEVNYDLSTLRFRIGKAYETRILSLLMGDLQRHSQTVTTQEVLMRWTSASLRSRSGHMQEPSVFPSYMDSTDSLRSELLKSLTGLHRANHITIAASAYRETVLKEMRNLVRRSLPSSNEDDESTISSSTMTRRQSSLQQKWSILAHNLRALEPEDAEDLLVKIYISVTETLRRLTTQVKLLLDVASSLSNDSSTSWLRSAWLESPLSSPTPGRSSMIAALEVQEIHKAIDLPSLLGEAVDVAQDKIVKLLRVRSEQNTRLSLIWFLRYFTLNLYFANECESISGRSGTALKTVINVQITDFIRQYTDEEKHKLAQGMELDQWEAKDFSEKDTAELNRILSCSTKDPSEWSDGLKIWVPYSDDDPHSNKADDPQPNSDDKARNRNASIDEEIFVLPKSAILCMHGLAHLLQLMVSIPSMIPDIGPSLVSYLQLFNSRCTQLILGAGARQSAGLKNITSKHLVVASQSLAFVASLIRCVREFLRRHAGRTAATSSSLVELDKVERLYQQHQNSIYDKLVEIMSRLAASHVKTMKNINWDNGQKDVHPYMTALVKDTTSLHRILTKTLPERTVRMLMTSVFIRYRDQFGKAFQEVDAKTVLGWESMLHDIEFFHSKLGNMDGYDDTGEYLTTVVKSKHVETVGLASRAAAELEQKDTEDAVH</sequence>
<evidence type="ECO:0000313" key="11">
    <source>
        <dbReference type="Proteomes" id="UP000002499"/>
    </source>
</evidence>
<dbReference type="InterPro" id="IPR012501">
    <property type="entry name" value="Vps54_C"/>
</dbReference>
<dbReference type="STRING" id="655827.E9EGL3"/>
<evidence type="ECO:0000256" key="1">
    <source>
        <dbReference type="ARBA" id="ARBA00004601"/>
    </source>
</evidence>